<dbReference type="EMBL" id="KZ992547">
    <property type="protein sequence ID" value="RKP09038.1"/>
    <property type="molecule type" value="Genomic_DNA"/>
</dbReference>
<dbReference type="OrthoDB" id="10625996at2759"/>
<keyword evidence="2" id="KW-1185">Reference proteome</keyword>
<protein>
    <submittedName>
        <fullName evidence="1">Uncharacterized protein</fullName>
    </submittedName>
</protein>
<evidence type="ECO:0000313" key="2">
    <source>
        <dbReference type="Proteomes" id="UP000271241"/>
    </source>
</evidence>
<proteinExistence type="predicted"/>
<dbReference type="AlphaFoldDB" id="A0A4P9XSE5"/>
<gene>
    <name evidence="1" type="ORF">THASP1DRAFT_29167</name>
</gene>
<accession>A0A4P9XSE5</accession>
<sequence length="205" mass="23805">MARRTARVQSIVHYIRTWVRRRGDAESKKLYSPRLPADTMYTRGHTEIWQELWSKEESNAQVRHYYTHAAFYMLHLVADIFSTDEALQVLRAAHAVHWAGARIRYQPPHKRTHRISLDKGSVRHSRCKRPIDFVQCTSEYAWDCLHRQATQSQTLKQRDCEWLLRQFCIIYGMAVTDLGLSTETLGANRNATLHVGSTGLECAHA</sequence>
<dbReference type="Proteomes" id="UP000271241">
    <property type="component" value="Unassembled WGS sequence"/>
</dbReference>
<name>A0A4P9XSE5_9FUNG</name>
<organism evidence="1 2">
    <name type="scientific">Thamnocephalis sphaerospora</name>
    <dbReference type="NCBI Taxonomy" id="78915"/>
    <lineage>
        <taxon>Eukaryota</taxon>
        <taxon>Fungi</taxon>
        <taxon>Fungi incertae sedis</taxon>
        <taxon>Zoopagomycota</taxon>
        <taxon>Zoopagomycotina</taxon>
        <taxon>Zoopagomycetes</taxon>
        <taxon>Zoopagales</taxon>
        <taxon>Sigmoideomycetaceae</taxon>
        <taxon>Thamnocephalis</taxon>
    </lineage>
</organism>
<reference evidence="2" key="1">
    <citation type="journal article" date="2018" name="Nat. Microbiol.">
        <title>Leveraging single-cell genomics to expand the fungal tree of life.</title>
        <authorList>
            <person name="Ahrendt S.R."/>
            <person name="Quandt C.A."/>
            <person name="Ciobanu D."/>
            <person name="Clum A."/>
            <person name="Salamov A."/>
            <person name="Andreopoulos B."/>
            <person name="Cheng J.F."/>
            <person name="Woyke T."/>
            <person name="Pelin A."/>
            <person name="Henrissat B."/>
            <person name="Reynolds N.K."/>
            <person name="Benny G.L."/>
            <person name="Smith M.E."/>
            <person name="James T.Y."/>
            <person name="Grigoriev I.V."/>
        </authorList>
    </citation>
    <scope>NUCLEOTIDE SEQUENCE [LARGE SCALE GENOMIC DNA]</scope>
    <source>
        <strain evidence="2">RSA 1356</strain>
    </source>
</reference>
<evidence type="ECO:0000313" key="1">
    <source>
        <dbReference type="EMBL" id="RKP09038.1"/>
    </source>
</evidence>